<dbReference type="SUPFAM" id="SSF55718">
    <property type="entry name" value="SCP-like"/>
    <property type="match status" value="1"/>
</dbReference>
<comment type="caution">
    <text evidence="2">The sequence shown here is derived from an EMBL/GenBank/DDBJ whole genome shotgun (WGS) entry which is preliminary data.</text>
</comment>
<dbReference type="Proteomes" id="UP000078532">
    <property type="component" value="Unassembled WGS sequence"/>
</dbReference>
<dbReference type="STRING" id="1838280.A6M21_02030"/>
<keyword evidence="3" id="KW-1185">Reference proteome</keyword>
<evidence type="ECO:0000259" key="1">
    <source>
        <dbReference type="Pfam" id="PF02036"/>
    </source>
</evidence>
<feature type="domain" description="SCP2" evidence="1">
    <location>
        <begin position="32"/>
        <end position="113"/>
    </location>
</feature>
<sequence>MTFFVNSEELYRVLGTFFRAQTGSDIAQQIGKTGITVQFKYLNPDALITLVSTGNDIEVQEGETAHKADVVFEMKADTAHRFWLGKVNLPQALARQQIIARGPVQKALKLLPIIQPLYARYQAYLQEAGREDLLTV</sequence>
<protein>
    <recommendedName>
        <fullName evidence="1">SCP2 domain-containing protein</fullName>
    </recommendedName>
</protein>
<accession>A0A1B7LKR3</accession>
<dbReference type="RefSeq" id="WP_066665842.1">
    <property type="nucleotide sequence ID" value="NZ_LYVF01000002.1"/>
</dbReference>
<dbReference type="Gene3D" id="3.30.1050.10">
    <property type="entry name" value="SCP2 sterol-binding domain"/>
    <property type="match status" value="1"/>
</dbReference>
<gene>
    <name evidence="2" type="ORF">A6M21_02030</name>
</gene>
<proteinExistence type="predicted"/>
<dbReference type="AlphaFoldDB" id="A0A1B7LKR3"/>
<evidence type="ECO:0000313" key="3">
    <source>
        <dbReference type="Proteomes" id="UP000078532"/>
    </source>
</evidence>
<organism evidence="2 3">
    <name type="scientific">Desulfotomaculum copahuensis</name>
    <dbReference type="NCBI Taxonomy" id="1838280"/>
    <lineage>
        <taxon>Bacteria</taxon>
        <taxon>Bacillati</taxon>
        <taxon>Bacillota</taxon>
        <taxon>Clostridia</taxon>
        <taxon>Eubacteriales</taxon>
        <taxon>Desulfotomaculaceae</taxon>
        <taxon>Desulfotomaculum</taxon>
    </lineage>
</organism>
<dbReference type="OrthoDB" id="5418706at2"/>
<dbReference type="Pfam" id="PF02036">
    <property type="entry name" value="SCP2"/>
    <property type="match status" value="1"/>
</dbReference>
<dbReference type="InterPro" id="IPR003033">
    <property type="entry name" value="SCP2_sterol-bd_dom"/>
</dbReference>
<reference evidence="2 3" key="1">
    <citation type="submission" date="2016-04" db="EMBL/GenBank/DDBJ databases">
        <authorList>
            <person name="Evans L.H."/>
            <person name="Alamgir A."/>
            <person name="Owens N."/>
            <person name="Weber N.D."/>
            <person name="Virtaneva K."/>
            <person name="Barbian K."/>
            <person name="Babar A."/>
            <person name="Rosenke K."/>
        </authorList>
    </citation>
    <scope>NUCLEOTIDE SEQUENCE [LARGE SCALE GENOMIC DNA]</scope>
    <source>
        <strain evidence="2 3">LMa1</strain>
    </source>
</reference>
<dbReference type="EMBL" id="LYVF01000002">
    <property type="protein sequence ID" value="OAT87091.1"/>
    <property type="molecule type" value="Genomic_DNA"/>
</dbReference>
<evidence type="ECO:0000313" key="2">
    <source>
        <dbReference type="EMBL" id="OAT87091.1"/>
    </source>
</evidence>
<name>A0A1B7LKR3_9FIRM</name>
<dbReference type="InterPro" id="IPR036527">
    <property type="entry name" value="SCP2_sterol-bd_dom_sf"/>
</dbReference>